<gene>
    <name evidence="2" type="ORF">JOC54_001413</name>
</gene>
<keyword evidence="3" id="KW-1185">Reference proteome</keyword>
<reference evidence="2" key="1">
    <citation type="submission" date="2021-01" db="EMBL/GenBank/DDBJ databases">
        <title>Genomic Encyclopedia of Type Strains, Phase IV (KMG-IV): sequencing the most valuable type-strain genomes for metagenomic binning, comparative biology and taxonomic classification.</title>
        <authorList>
            <person name="Goeker M."/>
        </authorList>
    </citation>
    <scope>NUCLEOTIDE SEQUENCE</scope>
    <source>
        <strain evidence="2">DSM 21943</strain>
    </source>
</reference>
<evidence type="ECO:0000313" key="3">
    <source>
        <dbReference type="Proteomes" id="UP001179280"/>
    </source>
</evidence>
<comment type="caution">
    <text evidence="2">The sequence shown here is derived from an EMBL/GenBank/DDBJ whole genome shotgun (WGS) entry which is preliminary data.</text>
</comment>
<dbReference type="EMBL" id="JAFBCV010000003">
    <property type="protein sequence ID" value="MBM7838182.1"/>
    <property type="molecule type" value="Genomic_DNA"/>
</dbReference>
<evidence type="ECO:0000313" key="2">
    <source>
        <dbReference type="EMBL" id="MBM7838182.1"/>
    </source>
</evidence>
<name>A0ABS2SVA4_9BACI</name>
<evidence type="ECO:0000256" key="1">
    <source>
        <dbReference type="SAM" id="MobiDB-lite"/>
    </source>
</evidence>
<organism evidence="2 3">
    <name type="scientific">Shouchella xiaoxiensis</name>
    <dbReference type="NCBI Taxonomy" id="766895"/>
    <lineage>
        <taxon>Bacteria</taxon>
        <taxon>Bacillati</taxon>
        <taxon>Bacillota</taxon>
        <taxon>Bacilli</taxon>
        <taxon>Bacillales</taxon>
        <taxon>Bacillaceae</taxon>
        <taxon>Shouchella</taxon>
    </lineage>
</organism>
<proteinExistence type="predicted"/>
<accession>A0ABS2SVA4</accession>
<dbReference type="RefSeq" id="WP_204465314.1">
    <property type="nucleotide sequence ID" value="NZ_JAFBCV010000003.1"/>
</dbReference>
<dbReference type="Proteomes" id="UP001179280">
    <property type="component" value="Unassembled WGS sequence"/>
</dbReference>
<protein>
    <submittedName>
        <fullName evidence="2">Uncharacterized protein</fullName>
    </submittedName>
</protein>
<feature type="region of interest" description="Disordered" evidence="1">
    <location>
        <begin position="1"/>
        <end position="58"/>
    </location>
</feature>
<sequence>MTRKREDEKRAWKETKDNDLLESPHDELPLDEIKKEKEEEQDKKATKDQSSTMDKHKP</sequence>